<feature type="domain" description="RRM" evidence="2">
    <location>
        <begin position="204"/>
        <end position="280"/>
    </location>
</feature>
<dbReference type="Gene3D" id="3.30.70.330">
    <property type="match status" value="2"/>
</dbReference>
<dbReference type="GO" id="GO:0003723">
    <property type="term" value="F:RNA binding"/>
    <property type="evidence" value="ECO:0007669"/>
    <property type="project" value="UniProtKB-UniRule"/>
</dbReference>
<accession>A0A2B4SET5</accession>
<dbReference type="InterPro" id="IPR000504">
    <property type="entry name" value="RRM_dom"/>
</dbReference>
<keyword evidence="4" id="KW-1185">Reference proteome</keyword>
<dbReference type="EMBL" id="LSMT01000106">
    <property type="protein sequence ID" value="PFX27330.1"/>
    <property type="molecule type" value="Genomic_DNA"/>
</dbReference>
<comment type="caution">
    <text evidence="3">The sequence shown here is derived from an EMBL/GenBank/DDBJ whole genome shotgun (WGS) entry which is preliminary data.</text>
</comment>
<name>A0A2B4SET5_STYPI</name>
<reference evidence="4" key="1">
    <citation type="journal article" date="2017" name="bioRxiv">
        <title>Comparative analysis of the genomes of Stylophora pistillata and Acropora digitifera provides evidence for extensive differences between species of corals.</title>
        <authorList>
            <person name="Voolstra C.R."/>
            <person name="Li Y."/>
            <person name="Liew Y.J."/>
            <person name="Baumgarten S."/>
            <person name="Zoccola D."/>
            <person name="Flot J.-F."/>
            <person name="Tambutte S."/>
            <person name="Allemand D."/>
            <person name="Aranda M."/>
        </authorList>
    </citation>
    <scope>NUCLEOTIDE SEQUENCE [LARGE SCALE GENOMIC DNA]</scope>
</reference>
<dbReference type="PANTHER" id="PTHR15225:SF8">
    <property type="entry name" value="RNA-BINDING PROTEIN 43"/>
    <property type="match status" value="1"/>
</dbReference>
<dbReference type="Pfam" id="PF23085">
    <property type="entry name" value="RRM_PARP14_3"/>
    <property type="match status" value="2"/>
</dbReference>
<dbReference type="InterPro" id="IPR035979">
    <property type="entry name" value="RBD_domain_sf"/>
</dbReference>
<dbReference type="PANTHER" id="PTHR15225">
    <property type="entry name" value="INTERFERON-INDUCED PROTEIN 35/NMI N-MYC/STAT INTERACTING PROTEIN"/>
    <property type="match status" value="1"/>
</dbReference>
<dbReference type="OrthoDB" id="5989595at2759"/>
<evidence type="ECO:0000313" key="3">
    <source>
        <dbReference type="EMBL" id="PFX27330.1"/>
    </source>
</evidence>
<proteinExistence type="predicted"/>
<evidence type="ECO:0000256" key="1">
    <source>
        <dbReference type="PROSITE-ProRule" id="PRU00176"/>
    </source>
</evidence>
<dbReference type="PROSITE" id="PS50102">
    <property type="entry name" value="RRM"/>
    <property type="match status" value="1"/>
</dbReference>
<evidence type="ECO:0000313" key="4">
    <source>
        <dbReference type="Proteomes" id="UP000225706"/>
    </source>
</evidence>
<dbReference type="Proteomes" id="UP000225706">
    <property type="component" value="Unassembled WGS sequence"/>
</dbReference>
<organism evidence="3 4">
    <name type="scientific">Stylophora pistillata</name>
    <name type="common">Smooth cauliflower coral</name>
    <dbReference type="NCBI Taxonomy" id="50429"/>
    <lineage>
        <taxon>Eukaryota</taxon>
        <taxon>Metazoa</taxon>
        <taxon>Cnidaria</taxon>
        <taxon>Anthozoa</taxon>
        <taxon>Hexacorallia</taxon>
        <taxon>Scleractinia</taxon>
        <taxon>Astrocoeniina</taxon>
        <taxon>Pocilloporidae</taxon>
        <taxon>Stylophora</taxon>
    </lineage>
</organism>
<protein>
    <recommendedName>
        <fullName evidence="2">RRM domain-containing protein</fullName>
    </recommendedName>
</protein>
<dbReference type="SUPFAM" id="SSF54928">
    <property type="entry name" value="RNA-binding domain, RBD"/>
    <property type="match status" value="2"/>
</dbReference>
<sequence>MSVIVDRRETDEPHLLLISEEEAKRSIVVYNIPPKIKAETVCIHFQRKKHGGGYIDRVHISREGTAVITFEKNEVMSTVLQKSHTLVGSSSPLKILRFVQEEEEQVEVFQRAETRIDLNKFNSSFKEMCTLQVLKDEAEVECVSMPCSSERVFYGTFNNIVKALDLLQGPGRITTAPTTMVEMTDHSESVESRLGRLSVEELARTVVISNIPRQITKEEIIIHFQKRKNGGGEVYDIWMTKDGQAVIVFEEPGAADRILERTHVLGGKVVEPRPKASKGRVSGDS</sequence>
<dbReference type="AlphaFoldDB" id="A0A2B4SET5"/>
<dbReference type="SMART" id="SM00360">
    <property type="entry name" value="RRM"/>
    <property type="match status" value="2"/>
</dbReference>
<gene>
    <name evidence="3" type="ORF">AWC38_SpisGene7981</name>
</gene>
<evidence type="ECO:0000259" key="2">
    <source>
        <dbReference type="PROSITE" id="PS50102"/>
    </source>
</evidence>
<dbReference type="InterPro" id="IPR012677">
    <property type="entry name" value="Nucleotide-bd_a/b_plait_sf"/>
</dbReference>
<keyword evidence="1" id="KW-0694">RNA-binding</keyword>